<keyword evidence="2 4" id="KW-0238">DNA-binding</keyword>
<feature type="domain" description="HTH tetR-type" evidence="5">
    <location>
        <begin position="1"/>
        <end position="61"/>
    </location>
</feature>
<reference evidence="6 7" key="1">
    <citation type="submission" date="2020-07" db="EMBL/GenBank/DDBJ databases">
        <title>non toxigenic Corynebacterium sp. nov from a clinical source.</title>
        <authorList>
            <person name="Bernier A.-M."/>
            <person name="Bernard K."/>
        </authorList>
    </citation>
    <scope>NUCLEOTIDE SEQUENCE [LARGE SCALE GENOMIC DNA]</scope>
    <source>
        <strain evidence="7">NML 93-0612</strain>
    </source>
</reference>
<feature type="DNA-binding region" description="H-T-H motif" evidence="4">
    <location>
        <begin position="24"/>
        <end position="43"/>
    </location>
</feature>
<evidence type="ECO:0000313" key="6">
    <source>
        <dbReference type="EMBL" id="QMV86533.1"/>
    </source>
</evidence>
<dbReference type="GO" id="GO:0000976">
    <property type="term" value="F:transcription cis-regulatory region binding"/>
    <property type="evidence" value="ECO:0007669"/>
    <property type="project" value="TreeGrafter"/>
</dbReference>
<dbReference type="EMBL" id="CP059833">
    <property type="protein sequence ID" value="QMV86533.1"/>
    <property type="molecule type" value="Genomic_DNA"/>
</dbReference>
<accession>A0A7G5FIU2</accession>
<evidence type="ECO:0000256" key="3">
    <source>
        <dbReference type="ARBA" id="ARBA00023163"/>
    </source>
</evidence>
<dbReference type="PANTHER" id="PTHR30055:SF234">
    <property type="entry name" value="HTH-TYPE TRANSCRIPTIONAL REGULATOR BETI"/>
    <property type="match status" value="1"/>
</dbReference>
<evidence type="ECO:0000256" key="1">
    <source>
        <dbReference type="ARBA" id="ARBA00023015"/>
    </source>
</evidence>
<keyword evidence="3" id="KW-0804">Transcription</keyword>
<dbReference type="PANTHER" id="PTHR30055">
    <property type="entry name" value="HTH-TYPE TRANSCRIPTIONAL REGULATOR RUTR"/>
    <property type="match status" value="1"/>
</dbReference>
<evidence type="ECO:0000259" key="5">
    <source>
        <dbReference type="PROSITE" id="PS50977"/>
    </source>
</evidence>
<dbReference type="SUPFAM" id="SSF48498">
    <property type="entry name" value="Tetracyclin repressor-like, C-terminal domain"/>
    <property type="match status" value="1"/>
</dbReference>
<protein>
    <submittedName>
        <fullName evidence="6">TetR/AcrR family transcriptional regulator</fullName>
    </submittedName>
</protein>
<dbReference type="InterPro" id="IPR036271">
    <property type="entry name" value="Tet_transcr_reg_TetR-rel_C_sf"/>
</dbReference>
<dbReference type="GO" id="GO:0045892">
    <property type="term" value="P:negative regulation of DNA-templated transcription"/>
    <property type="evidence" value="ECO:0007669"/>
    <property type="project" value="InterPro"/>
</dbReference>
<dbReference type="Pfam" id="PF00440">
    <property type="entry name" value="TetR_N"/>
    <property type="match status" value="1"/>
</dbReference>
<evidence type="ECO:0000313" key="7">
    <source>
        <dbReference type="Proteomes" id="UP000515570"/>
    </source>
</evidence>
<dbReference type="SUPFAM" id="SSF46689">
    <property type="entry name" value="Homeodomain-like"/>
    <property type="match status" value="1"/>
</dbReference>
<evidence type="ECO:0000256" key="2">
    <source>
        <dbReference type="ARBA" id="ARBA00023125"/>
    </source>
</evidence>
<evidence type="ECO:0000256" key="4">
    <source>
        <dbReference type="PROSITE-ProRule" id="PRU00335"/>
    </source>
</evidence>
<sequence>MVTREKIASVSLKIAEQEGYDAITMAAVARSLGVATSALYNHVRGKKELLMLVQDAVMAQVDTSALELNLDGTISTEEAVIRWAHSYRDVFSRHSPLIAHIATMPVFGTQETIHMYELLVQVLLQGGVTEDRVMDVIVAFESFIFGSAYDVAAPANIFDLPEHVTDAPGLRRALGQRLAPTVVGTQNPYANPPFELGLSALIRGIVLNN</sequence>
<dbReference type="AlphaFoldDB" id="A0A7G5FIU2"/>
<dbReference type="InterPro" id="IPR004111">
    <property type="entry name" value="Repressor_TetR_C"/>
</dbReference>
<keyword evidence="7" id="KW-1185">Reference proteome</keyword>
<dbReference type="InterPro" id="IPR050109">
    <property type="entry name" value="HTH-type_TetR-like_transc_reg"/>
</dbReference>
<dbReference type="Proteomes" id="UP000515570">
    <property type="component" value="Chromosome"/>
</dbReference>
<name>A0A7G5FIU2_9CORY</name>
<dbReference type="GO" id="GO:0003700">
    <property type="term" value="F:DNA-binding transcription factor activity"/>
    <property type="evidence" value="ECO:0007669"/>
    <property type="project" value="TreeGrafter"/>
</dbReference>
<organism evidence="6 7">
    <name type="scientific">Corynebacterium hindlerae</name>
    <dbReference type="NCBI Taxonomy" id="699041"/>
    <lineage>
        <taxon>Bacteria</taxon>
        <taxon>Bacillati</taxon>
        <taxon>Actinomycetota</taxon>
        <taxon>Actinomycetes</taxon>
        <taxon>Mycobacteriales</taxon>
        <taxon>Corynebacteriaceae</taxon>
        <taxon>Corynebacterium</taxon>
    </lineage>
</organism>
<dbReference type="Pfam" id="PF02909">
    <property type="entry name" value="TetR_C_1"/>
    <property type="match status" value="1"/>
</dbReference>
<dbReference type="InterPro" id="IPR001647">
    <property type="entry name" value="HTH_TetR"/>
</dbReference>
<dbReference type="PRINTS" id="PR00455">
    <property type="entry name" value="HTHTETR"/>
</dbReference>
<gene>
    <name evidence="6" type="ORF">HW450_11010</name>
</gene>
<dbReference type="Gene3D" id="1.10.357.10">
    <property type="entry name" value="Tetracycline Repressor, domain 2"/>
    <property type="match status" value="1"/>
</dbReference>
<dbReference type="InterPro" id="IPR009057">
    <property type="entry name" value="Homeodomain-like_sf"/>
</dbReference>
<proteinExistence type="predicted"/>
<keyword evidence="1" id="KW-0805">Transcription regulation</keyword>
<dbReference type="PROSITE" id="PS50977">
    <property type="entry name" value="HTH_TETR_2"/>
    <property type="match status" value="1"/>
</dbReference>